<evidence type="ECO:0000256" key="1">
    <source>
        <dbReference type="SAM" id="MobiDB-lite"/>
    </source>
</evidence>
<dbReference type="OrthoDB" id="6273470at2759"/>
<gene>
    <name evidence="2" type="ORF">DILT_LOCUS2504</name>
</gene>
<organism evidence="2 3">
    <name type="scientific">Dibothriocephalus latus</name>
    <name type="common">Fish tapeworm</name>
    <name type="synonym">Diphyllobothrium latum</name>
    <dbReference type="NCBI Taxonomy" id="60516"/>
    <lineage>
        <taxon>Eukaryota</taxon>
        <taxon>Metazoa</taxon>
        <taxon>Spiralia</taxon>
        <taxon>Lophotrochozoa</taxon>
        <taxon>Platyhelminthes</taxon>
        <taxon>Cestoda</taxon>
        <taxon>Eucestoda</taxon>
        <taxon>Diphyllobothriidea</taxon>
        <taxon>Diphyllobothriidae</taxon>
        <taxon>Dibothriocephalus</taxon>
    </lineage>
</organism>
<dbReference type="Proteomes" id="UP000281553">
    <property type="component" value="Unassembled WGS sequence"/>
</dbReference>
<sequence>MHNQTAAKERELASCLRRSEEMQGKIALIREWCQWLASPPGSLRPKPPSSPSFEVAEDALRWNTAFSEISLLDQSIRRLQEPQGAAGASSGSTSREACSSVPPETSPRHVTLPPRPSSVHRPSAIG</sequence>
<dbReference type="EMBL" id="UYRU01042204">
    <property type="protein sequence ID" value="VDK73534.1"/>
    <property type="molecule type" value="Genomic_DNA"/>
</dbReference>
<dbReference type="AlphaFoldDB" id="A0A3P6U5U6"/>
<evidence type="ECO:0000313" key="2">
    <source>
        <dbReference type="EMBL" id="VDK73534.1"/>
    </source>
</evidence>
<evidence type="ECO:0000313" key="3">
    <source>
        <dbReference type="Proteomes" id="UP000281553"/>
    </source>
</evidence>
<proteinExistence type="predicted"/>
<keyword evidence="3" id="KW-1185">Reference proteome</keyword>
<feature type="region of interest" description="Disordered" evidence="1">
    <location>
        <begin position="80"/>
        <end position="126"/>
    </location>
</feature>
<reference evidence="2 3" key="1">
    <citation type="submission" date="2018-11" db="EMBL/GenBank/DDBJ databases">
        <authorList>
            <consortium name="Pathogen Informatics"/>
        </authorList>
    </citation>
    <scope>NUCLEOTIDE SEQUENCE [LARGE SCALE GENOMIC DNA]</scope>
</reference>
<accession>A0A3P6U5U6</accession>
<protein>
    <submittedName>
        <fullName evidence="2">Uncharacterized protein</fullName>
    </submittedName>
</protein>
<name>A0A3P6U5U6_DIBLA</name>